<accession>A0ACB8ED15</accession>
<comment type="caution">
    <text evidence="1">The sequence shown here is derived from an EMBL/GenBank/DDBJ whole genome shotgun (WGS) entry which is preliminary data.</text>
</comment>
<organism evidence="1 2">
    <name type="scientific">Sphaerodactylus townsendi</name>
    <dbReference type="NCBI Taxonomy" id="933632"/>
    <lineage>
        <taxon>Eukaryota</taxon>
        <taxon>Metazoa</taxon>
        <taxon>Chordata</taxon>
        <taxon>Craniata</taxon>
        <taxon>Vertebrata</taxon>
        <taxon>Euteleostomi</taxon>
        <taxon>Lepidosauria</taxon>
        <taxon>Squamata</taxon>
        <taxon>Bifurcata</taxon>
        <taxon>Gekkota</taxon>
        <taxon>Sphaerodactylidae</taxon>
        <taxon>Sphaerodactylus</taxon>
    </lineage>
</organism>
<protein>
    <submittedName>
        <fullName evidence="1">Uncharacterized protein</fullName>
    </submittedName>
</protein>
<reference evidence="1" key="1">
    <citation type="submission" date="2021-08" db="EMBL/GenBank/DDBJ databases">
        <title>The first chromosome-level gecko genome reveals the dynamic sex chromosomes of Neotropical dwarf geckos (Sphaerodactylidae: Sphaerodactylus).</title>
        <authorList>
            <person name="Pinto B.J."/>
            <person name="Keating S.E."/>
            <person name="Gamble T."/>
        </authorList>
    </citation>
    <scope>NUCLEOTIDE SEQUENCE</scope>
    <source>
        <strain evidence="1">TG3544</strain>
    </source>
</reference>
<keyword evidence="2" id="KW-1185">Reference proteome</keyword>
<evidence type="ECO:0000313" key="2">
    <source>
        <dbReference type="Proteomes" id="UP000827872"/>
    </source>
</evidence>
<evidence type="ECO:0000313" key="1">
    <source>
        <dbReference type="EMBL" id="KAH7990377.1"/>
    </source>
</evidence>
<dbReference type="Proteomes" id="UP000827872">
    <property type="component" value="Linkage Group LG16"/>
</dbReference>
<name>A0ACB8ED15_9SAUR</name>
<sequence>MWYEKLNVRNWRPVLVGVGYITFDEIGLEILFFVECLCFKISLKLCHFLKKLHVCEIGPIHMHRAMPSFVENAGNMQTYSAQNTVKQEMNDFTYSSVITMR</sequence>
<gene>
    <name evidence="1" type="ORF">K3G42_006514</name>
</gene>
<proteinExistence type="predicted"/>
<dbReference type="EMBL" id="CM037629">
    <property type="protein sequence ID" value="KAH7990377.1"/>
    <property type="molecule type" value="Genomic_DNA"/>
</dbReference>